<dbReference type="RefSeq" id="WP_328236689.1">
    <property type="nucleotide sequence ID" value="NZ_JAROAS010000006.1"/>
</dbReference>
<evidence type="ECO:0000313" key="1">
    <source>
        <dbReference type="EMBL" id="MED4127485.1"/>
    </source>
</evidence>
<sequence length="203" mass="22906">MNAIIESLETQFGKGITNNLIHSQNKYVLQFMTNLGSNMTGDEEILSDYQNQLVTSNPFVSDIEEVGTLQEVSEACDLLTKVYTDASEQIVRDLLSIISLTAIVTEKANKAYSVSELEISDQSKMKLLELDADKIKSCNDELKKISMPHGLKGKFRSILYRIECIEYSFRRGSISSIQENDEIFLSELEDIFAEIENKIDGDQ</sequence>
<dbReference type="Proteomes" id="UP001341820">
    <property type="component" value="Unassembled WGS sequence"/>
</dbReference>
<gene>
    <name evidence="1" type="ORF">P5F74_04960</name>
</gene>
<name>A0ABU6NJS6_9BACI</name>
<reference evidence="1 2" key="1">
    <citation type="submission" date="2023-03" db="EMBL/GenBank/DDBJ databases">
        <title>Bacillus Genome Sequencing.</title>
        <authorList>
            <person name="Dunlap C."/>
        </authorList>
    </citation>
    <scope>NUCLEOTIDE SEQUENCE [LARGE SCALE GENOMIC DNA]</scope>
    <source>
        <strain evidence="1 2">B-4107</strain>
    </source>
</reference>
<accession>A0ABU6NJS6</accession>
<dbReference type="EMBL" id="JAROAS010000006">
    <property type="protein sequence ID" value="MED4127485.1"/>
    <property type="molecule type" value="Genomic_DNA"/>
</dbReference>
<organism evidence="1 2">
    <name type="scientific">Shouchella miscanthi</name>
    <dbReference type="NCBI Taxonomy" id="2598861"/>
    <lineage>
        <taxon>Bacteria</taxon>
        <taxon>Bacillati</taxon>
        <taxon>Bacillota</taxon>
        <taxon>Bacilli</taxon>
        <taxon>Bacillales</taxon>
        <taxon>Bacillaceae</taxon>
        <taxon>Shouchella</taxon>
    </lineage>
</organism>
<evidence type="ECO:0000313" key="2">
    <source>
        <dbReference type="Proteomes" id="UP001341820"/>
    </source>
</evidence>
<protein>
    <submittedName>
        <fullName evidence="1">Uncharacterized protein</fullName>
    </submittedName>
</protein>
<proteinExistence type="predicted"/>
<keyword evidence="2" id="KW-1185">Reference proteome</keyword>
<comment type="caution">
    <text evidence="1">The sequence shown here is derived from an EMBL/GenBank/DDBJ whole genome shotgun (WGS) entry which is preliminary data.</text>
</comment>